<protein>
    <submittedName>
        <fullName evidence="1">Uncharacterized protein</fullName>
    </submittedName>
</protein>
<keyword evidence="2" id="KW-1185">Reference proteome</keyword>
<dbReference type="Proteomes" id="UP000238169">
    <property type="component" value="Unassembled WGS sequence"/>
</dbReference>
<gene>
    <name evidence="1" type="ORF">NOV72_06223</name>
</gene>
<organism evidence="1 2">
    <name type="scientific">Caballeronia novacaledonica</name>
    <dbReference type="NCBI Taxonomy" id="1544861"/>
    <lineage>
        <taxon>Bacteria</taxon>
        <taxon>Pseudomonadati</taxon>
        <taxon>Pseudomonadota</taxon>
        <taxon>Betaproteobacteria</taxon>
        <taxon>Burkholderiales</taxon>
        <taxon>Burkholderiaceae</taxon>
        <taxon>Caballeronia</taxon>
    </lineage>
</organism>
<name>A0A2U3IFK2_9BURK</name>
<evidence type="ECO:0000313" key="1">
    <source>
        <dbReference type="EMBL" id="SPB19022.1"/>
    </source>
</evidence>
<proteinExistence type="predicted"/>
<accession>A0A2U3IFK2</accession>
<dbReference type="RefSeq" id="WP_146150069.1">
    <property type="nucleotide sequence ID" value="NZ_OGTP01000055.1"/>
</dbReference>
<sequence>MQRALGSLSGRMTFGADAKLDASHAGTAILWAGADGGKLTLPRTATLPLNAVAFLIYHDGAAVLKLLAQGSAFI</sequence>
<dbReference type="EMBL" id="OGTP01000055">
    <property type="protein sequence ID" value="SPB19022.1"/>
    <property type="molecule type" value="Genomic_DNA"/>
</dbReference>
<reference evidence="2" key="1">
    <citation type="submission" date="2018-01" db="EMBL/GenBank/DDBJ databases">
        <authorList>
            <person name="Peeters C."/>
        </authorList>
    </citation>
    <scope>NUCLEOTIDE SEQUENCE [LARGE SCALE GENOMIC DNA]</scope>
</reference>
<evidence type="ECO:0000313" key="2">
    <source>
        <dbReference type="Proteomes" id="UP000238169"/>
    </source>
</evidence>
<dbReference type="AlphaFoldDB" id="A0A2U3IFK2"/>